<dbReference type="Pfam" id="PF26047">
    <property type="entry name" value="DUF8015"/>
    <property type="match status" value="1"/>
</dbReference>
<keyword evidence="1" id="KW-0472">Membrane</keyword>
<dbReference type="AlphaFoldDB" id="A0ABD5Z2E6"/>
<reference evidence="2 3" key="1">
    <citation type="journal article" date="2019" name="Int. J. Syst. Evol. Microbiol.">
        <title>The Global Catalogue of Microorganisms (GCM) 10K type strain sequencing project: providing services to taxonomists for standard genome sequencing and annotation.</title>
        <authorList>
            <consortium name="The Broad Institute Genomics Platform"/>
            <consortium name="The Broad Institute Genome Sequencing Center for Infectious Disease"/>
            <person name="Wu L."/>
            <person name="Ma J."/>
        </authorList>
    </citation>
    <scope>NUCLEOTIDE SEQUENCE [LARGE SCALE GENOMIC DNA]</scope>
    <source>
        <strain evidence="2 3">XZGYJ-43</strain>
    </source>
</reference>
<dbReference type="EMBL" id="JBHTAR010000011">
    <property type="protein sequence ID" value="MFC7199338.1"/>
    <property type="molecule type" value="Genomic_DNA"/>
</dbReference>
<evidence type="ECO:0000256" key="1">
    <source>
        <dbReference type="SAM" id="Phobius"/>
    </source>
</evidence>
<comment type="caution">
    <text evidence="2">The sequence shown here is derived from an EMBL/GenBank/DDBJ whole genome shotgun (WGS) entry which is preliminary data.</text>
</comment>
<keyword evidence="3" id="KW-1185">Reference proteome</keyword>
<evidence type="ECO:0000313" key="3">
    <source>
        <dbReference type="Proteomes" id="UP001596447"/>
    </source>
</evidence>
<organism evidence="2 3">
    <name type="scientific">Halospeciosus flavus</name>
    <dbReference type="NCBI Taxonomy" id="3032283"/>
    <lineage>
        <taxon>Archaea</taxon>
        <taxon>Methanobacteriati</taxon>
        <taxon>Methanobacteriota</taxon>
        <taxon>Stenosarchaea group</taxon>
        <taxon>Halobacteria</taxon>
        <taxon>Halobacteriales</taxon>
        <taxon>Halobacteriaceae</taxon>
        <taxon>Halospeciosus</taxon>
    </lineage>
</organism>
<dbReference type="RefSeq" id="WP_279529272.1">
    <property type="nucleotide sequence ID" value="NZ_CP122312.1"/>
</dbReference>
<protein>
    <submittedName>
        <fullName evidence="2">Uncharacterized protein</fullName>
    </submittedName>
</protein>
<sequence>MTDYYDHVLGLIPLALFGGSGALSVAGLELTTAVSVAGALAVLLVGHAMFVHGPFDSVDSAPVPDAAE</sequence>
<dbReference type="InterPro" id="IPR058328">
    <property type="entry name" value="DUF8015"/>
</dbReference>
<name>A0ABD5Z2E6_9EURY</name>
<feature type="transmembrane region" description="Helical" evidence="1">
    <location>
        <begin position="32"/>
        <end position="51"/>
    </location>
</feature>
<dbReference type="Proteomes" id="UP001596447">
    <property type="component" value="Unassembled WGS sequence"/>
</dbReference>
<accession>A0ABD5Z2E6</accession>
<gene>
    <name evidence="2" type="ORF">ACFQJ9_07915</name>
</gene>
<evidence type="ECO:0000313" key="2">
    <source>
        <dbReference type="EMBL" id="MFC7199338.1"/>
    </source>
</evidence>
<proteinExistence type="predicted"/>
<keyword evidence="1" id="KW-0812">Transmembrane</keyword>
<keyword evidence="1" id="KW-1133">Transmembrane helix</keyword>